<dbReference type="EMBL" id="CAJNOT010005961">
    <property type="protein sequence ID" value="CAF1479210.1"/>
    <property type="molecule type" value="Genomic_DNA"/>
</dbReference>
<comment type="caution">
    <text evidence="1">The sequence shown here is derived from an EMBL/GenBank/DDBJ whole genome shotgun (WGS) entry which is preliminary data.</text>
</comment>
<feature type="non-terminal residue" evidence="1">
    <location>
        <position position="223"/>
    </location>
</feature>
<name>A0A815RL79_9BILA</name>
<protein>
    <submittedName>
        <fullName evidence="1">Uncharacterized protein</fullName>
    </submittedName>
</protein>
<dbReference type="Proteomes" id="UP000663864">
    <property type="component" value="Unassembled WGS sequence"/>
</dbReference>
<sequence>MFIIDLYNYLCNKENIDYIAELKPNYIKIALKFCETNLDIFRNTVQNSSFGEEKFKKEFSLYFYQTNNSTERKILIQLYTAFYGLTDDLIDMIQRIEYVDNDDGWKYLKHIKQVSNRDVIEKIFKCLDSISCYVKFRCFSSILKLLIRFAQTDIVSLLEIHQHISPFINNFLCKDDDRTWNDKKDIFEFVLNLSCIRKISLPHSKEKLFTENDIVEKFKEEIR</sequence>
<evidence type="ECO:0000313" key="1">
    <source>
        <dbReference type="EMBL" id="CAF1479210.1"/>
    </source>
</evidence>
<accession>A0A815RL79</accession>
<reference evidence="1" key="1">
    <citation type="submission" date="2021-02" db="EMBL/GenBank/DDBJ databases">
        <authorList>
            <person name="Nowell W R."/>
        </authorList>
    </citation>
    <scope>NUCLEOTIDE SEQUENCE</scope>
</reference>
<gene>
    <name evidence="1" type="ORF">ZHD862_LOCUS36487</name>
</gene>
<proteinExistence type="predicted"/>
<evidence type="ECO:0000313" key="2">
    <source>
        <dbReference type="Proteomes" id="UP000663864"/>
    </source>
</evidence>
<dbReference type="AlphaFoldDB" id="A0A815RL79"/>
<organism evidence="1 2">
    <name type="scientific">Rotaria sordida</name>
    <dbReference type="NCBI Taxonomy" id="392033"/>
    <lineage>
        <taxon>Eukaryota</taxon>
        <taxon>Metazoa</taxon>
        <taxon>Spiralia</taxon>
        <taxon>Gnathifera</taxon>
        <taxon>Rotifera</taxon>
        <taxon>Eurotatoria</taxon>
        <taxon>Bdelloidea</taxon>
        <taxon>Philodinida</taxon>
        <taxon>Philodinidae</taxon>
        <taxon>Rotaria</taxon>
    </lineage>
</organism>